<dbReference type="CDD" id="cd13128">
    <property type="entry name" value="MATE_Wzx_like"/>
    <property type="match status" value="1"/>
</dbReference>
<dbReference type="PANTHER" id="PTHR43424:SF1">
    <property type="entry name" value="LOCUS PUTATIVE PROTEIN 1-RELATED"/>
    <property type="match status" value="1"/>
</dbReference>
<feature type="transmembrane region" description="Helical" evidence="5">
    <location>
        <begin position="168"/>
        <end position="188"/>
    </location>
</feature>
<dbReference type="AlphaFoldDB" id="A0A4R9I007"/>
<evidence type="ECO:0000256" key="3">
    <source>
        <dbReference type="ARBA" id="ARBA00022989"/>
    </source>
</evidence>
<reference evidence="6" key="1">
    <citation type="journal article" date="2019" name="PLoS Negl. Trop. Dis.">
        <title>Revisiting the worldwide diversity of Leptospira species in the environment.</title>
        <authorList>
            <person name="Vincent A.T."/>
            <person name="Schiettekatte O."/>
            <person name="Bourhy P."/>
            <person name="Veyrier F.J."/>
            <person name="Picardeau M."/>
        </authorList>
    </citation>
    <scope>NUCLEOTIDE SEQUENCE [LARGE SCALE GENOMIC DNA]</scope>
    <source>
        <strain evidence="6">201800287</strain>
    </source>
</reference>
<feature type="transmembrane region" description="Helical" evidence="5">
    <location>
        <begin position="80"/>
        <end position="103"/>
    </location>
</feature>
<dbReference type="EMBL" id="RQFK01000033">
    <property type="protein sequence ID" value="TGK78432.1"/>
    <property type="molecule type" value="Genomic_DNA"/>
</dbReference>
<dbReference type="GO" id="GO:0016020">
    <property type="term" value="C:membrane"/>
    <property type="evidence" value="ECO:0007669"/>
    <property type="project" value="UniProtKB-SubCell"/>
</dbReference>
<feature type="transmembrane region" description="Helical" evidence="5">
    <location>
        <begin position="140"/>
        <end position="162"/>
    </location>
</feature>
<dbReference type="Pfam" id="PF01943">
    <property type="entry name" value="Polysacc_synt"/>
    <property type="match status" value="1"/>
</dbReference>
<dbReference type="OrthoDB" id="5240734at2"/>
<sequence length="436" mass="49895">MKSIFINGFWLIIDKLLKLSVGLIVSVWIVRYLGPEWFGKFNFLNALIVLFGTLISFGSEGILVRMLVSEPEKRDEVLLSAFWIHFTFGILSVLLSFCALWILKPNDGLYFLMLILSVPSLFRCFSVVRFVFEAKLEVKFVVWAENIVFLVLSVVRVCLISYRFPHLALFITFAVEGVISSLLIYFLYLRQNGTISFHFPRLNRVKSILSDSFPLLLAGLAIILYMKVDQIMIGSILGDSQLGLYSVGVRWSEFWYFIPIGLASSFFPNLIKLKNEFSSDYDKRFLLLHGIVFWIAFLGASAVQLFAEPLINVLYGDLFQSSASILKVHIWSGIFVFLGVAGGNFFLIENLQKYTIWKSLFGLAVNVILNYLWIPTYGIMGAAVATLISQFCASTLFLFFFKDLRPLLRFQLLGLFFWNLNIRSFAKKLLEINKNK</sequence>
<feature type="transmembrane region" description="Helical" evidence="5">
    <location>
        <begin position="16"/>
        <end position="34"/>
    </location>
</feature>
<organism evidence="6 7">
    <name type="scientific">Leptospira noumeaensis</name>
    <dbReference type="NCBI Taxonomy" id="2484964"/>
    <lineage>
        <taxon>Bacteria</taxon>
        <taxon>Pseudomonadati</taxon>
        <taxon>Spirochaetota</taxon>
        <taxon>Spirochaetia</taxon>
        <taxon>Leptospirales</taxon>
        <taxon>Leptospiraceae</taxon>
        <taxon>Leptospira</taxon>
    </lineage>
</organism>
<dbReference type="Proteomes" id="UP000298009">
    <property type="component" value="Unassembled WGS sequence"/>
</dbReference>
<name>A0A4R9I007_9LEPT</name>
<accession>A0A4R9I007</accession>
<feature type="transmembrane region" description="Helical" evidence="5">
    <location>
        <begin position="109"/>
        <end position="128"/>
    </location>
</feature>
<protein>
    <submittedName>
        <fullName evidence="6">Flippase</fullName>
    </submittedName>
</protein>
<proteinExistence type="predicted"/>
<keyword evidence="7" id="KW-1185">Reference proteome</keyword>
<comment type="subcellular location">
    <subcellularLocation>
        <location evidence="1">Membrane</location>
        <topology evidence="1">Multi-pass membrane protein</topology>
    </subcellularLocation>
</comment>
<evidence type="ECO:0000256" key="4">
    <source>
        <dbReference type="ARBA" id="ARBA00023136"/>
    </source>
</evidence>
<keyword evidence="3 5" id="KW-1133">Transmembrane helix</keyword>
<dbReference type="InterPro" id="IPR002797">
    <property type="entry name" value="Polysacc_synth"/>
</dbReference>
<feature type="transmembrane region" description="Helical" evidence="5">
    <location>
        <begin position="379"/>
        <end position="401"/>
    </location>
</feature>
<dbReference type="PANTHER" id="PTHR43424">
    <property type="entry name" value="LOCUS PUTATIVE PROTEIN 1-RELATED"/>
    <property type="match status" value="1"/>
</dbReference>
<evidence type="ECO:0000256" key="5">
    <source>
        <dbReference type="SAM" id="Phobius"/>
    </source>
</evidence>
<gene>
    <name evidence="6" type="ORF">EHQ24_17945</name>
</gene>
<evidence type="ECO:0000313" key="7">
    <source>
        <dbReference type="Proteomes" id="UP000298009"/>
    </source>
</evidence>
<evidence type="ECO:0000256" key="1">
    <source>
        <dbReference type="ARBA" id="ARBA00004141"/>
    </source>
</evidence>
<evidence type="ECO:0000313" key="6">
    <source>
        <dbReference type="EMBL" id="TGK78432.1"/>
    </source>
</evidence>
<keyword evidence="2 5" id="KW-0812">Transmembrane</keyword>
<feature type="transmembrane region" description="Helical" evidence="5">
    <location>
        <begin position="326"/>
        <end position="348"/>
    </location>
</feature>
<feature type="transmembrane region" description="Helical" evidence="5">
    <location>
        <begin position="254"/>
        <end position="273"/>
    </location>
</feature>
<comment type="caution">
    <text evidence="6">The sequence shown here is derived from an EMBL/GenBank/DDBJ whole genome shotgun (WGS) entry which is preliminary data.</text>
</comment>
<evidence type="ECO:0000256" key="2">
    <source>
        <dbReference type="ARBA" id="ARBA00022692"/>
    </source>
</evidence>
<dbReference type="InterPro" id="IPR052556">
    <property type="entry name" value="PolySynth_Transporter"/>
</dbReference>
<keyword evidence="4 5" id="KW-0472">Membrane</keyword>
<feature type="transmembrane region" description="Helical" evidence="5">
    <location>
        <begin position="355"/>
        <end position="373"/>
    </location>
</feature>
<feature type="transmembrane region" description="Helical" evidence="5">
    <location>
        <begin position="208"/>
        <end position="226"/>
    </location>
</feature>
<dbReference type="RefSeq" id="WP_135602963.1">
    <property type="nucleotide sequence ID" value="NZ_RQFK01000033.1"/>
</dbReference>
<feature type="transmembrane region" description="Helical" evidence="5">
    <location>
        <begin position="46"/>
        <end position="68"/>
    </location>
</feature>
<feature type="transmembrane region" description="Helical" evidence="5">
    <location>
        <begin position="285"/>
        <end position="306"/>
    </location>
</feature>